<feature type="domain" description="TY-Chap central" evidence="1">
    <location>
        <begin position="31"/>
        <end position="150"/>
    </location>
</feature>
<proteinExistence type="predicted"/>
<dbReference type="STRING" id="1686286.GCA_900092335_01430"/>
<dbReference type="Gene3D" id="3.30.1460.10">
    <property type="match status" value="1"/>
</dbReference>
<reference evidence="2 3" key="1">
    <citation type="submission" date="2019-06" db="EMBL/GenBank/DDBJ databases">
        <title>Draft genome of C. phoceense Strain 272.</title>
        <authorList>
            <person name="Pacheco L.G.C."/>
            <person name="Barberis C.M."/>
            <person name="Almuzara M.N."/>
            <person name="Traglia G.M."/>
            <person name="Santos C.S."/>
            <person name="Rocha D.J.P.G."/>
            <person name="Aguiar E.R.G.R."/>
            <person name="Vay C.A."/>
        </authorList>
    </citation>
    <scope>NUCLEOTIDE SEQUENCE [LARGE SCALE GENOMIC DNA]</scope>
    <source>
        <strain evidence="2 3">272</strain>
    </source>
</reference>
<evidence type="ECO:0000313" key="3">
    <source>
        <dbReference type="Proteomes" id="UP000318080"/>
    </source>
</evidence>
<dbReference type="RefSeq" id="WP_066509306.1">
    <property type="nucleotide sequence ID" value="NZ_VHIR01000006.1"/>
</dbReference>
<dbReference type="AlphaFoldDB" id="A0A540R7R7"/>
<dbReference type="Pfam" id="PF22551">
    <property type="entry name" value="TY-Chap1"/>
    <property type="match status" value="1"/>
</dbReference>
<name>A0A540R7R7_9CORY</name>
<comment type="caution">
    <text evidence="2">The sequence shown here is derived from an EMBL/GenBank/DDBJ whole genome shotgun (WGS) entry which is preliminary data.</text>
</comment>
<dbReference type="EMBL" id="VHIR01000006">
    <property type="protein sequence ID" value="TQE43779.1"/>
    <property type="molecule type" value="Genomic_DNA"/>
</dbReference>
<organism evidence="2 3">
    <name type="scientific">Corynebacterium phoceense</name>
    <dbReference type="NCBI Taxonomy" id="1686286"/>
    <lineage>
        <taxon>Bacteria</taxon>
        <taxon>Bacillati</taxon>
        <taxon>Actinomycetota</taxon>
        <taxon>Actinomycetes</taxon>
        <taxon>Mycobacteriales</taxon>
        <taxon>Corynebacteriaceae</taxon>
        <taxon>Corynebacterium</taxon>
    </lineage>
</organism>
<dbReference type="InterPro" id="IPR054343">
    <property type="entry name" value="TY-Chap_M"/>
</dbReference>
<keyword evidence="3" id="KW-1185">Reference proteome</keyword>
<dbReference type="Proteomes" id="UP000318080">
    <property type="component" value="Unassembled WGS sequence"/>
</dbReference>
<sequence length="151" mass="17217">MSNILEIKDKVQRWLMEDKNTGQVSLLPDGYRIINGNVPVHITFEERDGEDPYVLIRITALTVWDAPMTPESQAWLLEHNNDYIFGRFAIHTAHNDKLDRDVTAVLVEHLILGDTVDPDEFLNALYTVAIAGDSFDDEFIAQFGGEHYIDD</sequence>
<gene>
    <name evidence="2" type="ORF">EJK80_05850</name>
</gene>
<accession>A0A540R7R7</accession>
<evidence type="ECO:0000313" key="2">
    <source>
        <dbReference type="EMBL" id="TQE43779.1"/>
    </source>
</evidence>
<evidence type="ECO:0000259" key="1">
    <source>
        <dbReference type="Pfam" id="PF22551"/>
    </source>
</evidence>
<dbReference type="SUPFAM" id="SSF69635">
    <property type="entry name" value="Type III secretory system chaperone-like"/>
    <property type="match status" value="1"/>
</dbReference>
<protein>
    <recommendedName>
        <fullName evidence="1">TY-Chap central domain-containing protein</fullName>
    </recommendedName>
</protein>